<dbReference type="AlphaFoldDB" id="A0A7S9KV70"/>
<dbReference type="GO" id="GO:0016787">
    <property type="term" value="F:hydrolase activity"/>
    <property type="evidence" value="ECO:0007669"/>
    <property type="project" value="InterPro"/>
</dbReference>
<keyword evidence="1" id="KW-0147">Chitin-binding</keyword>
<protein>
    <recommendedName>
        <fullName evidence="2">3-keto-alpha-glucoside-1,2-lyase/3-keto-2-hydroxy-glucal hydratase domain-containing protein</fullName>
    </recommendedName>
</protein>
<reference evidence="3 4" key="1">
    <citation type="journal article" date="2018" name="PLoS Genet.">
        <title>Repeat elements organise 3D genome structure and mediate transcription in the filamentous fungus Epichloe festucae.</title>
        <authorList>
            <person name="Winter D.J."/>
            <person name="Ganley A.R.D."/>
            <person name="Young C.A."/>
            <person name="Liachko I."/>
            <person name="Schardl C.L."/>
            <person name="Dupont P.Y."/>
            <person name="Berry D."/>
            <person name="Ram A."/>
            <person name="Scott B."/>
            <person name="Cox M.P."/>
        </authorList>
    </citation>
    <scope>NUCLEOTIDE SEQUENCE [LARGE SCALE GENOMIC DNA]</scope>
    <source>
        <strain evidence="3 4">Fl1</strain>
    </source>
</reference>
<dbReference type="InterPro" id="IPR010496">
    <property type="entry name" value="AL/BT2_dom"/>
</dbReference>
<dbReference type="Gene3D" id="3.30.60.10">
    <property type="entry name" value="Endochitinase-like"/>
    <property type="match status" value="1"/>
</dbReference>
<keyword evidence="4" id="KW-1185">Reference proteome</keyword>
<dbReference type="Proteomes" id="UP000594364">
    <property type="component" value="Chromosome 4"/>
</dbReference>
<dbReference type="CDD" id="cd11618">
    <property type="entry name" value="ChtBD1_1"/>
    <property type="match status" value="1"/>
</dbReference>
<dbReference type="GO" id="GO:0008061">
    <property type="term" value="F:chitin binding"/>
    <property type="evidence" value="ECO:0007669"/>
    <property type="project" value="UniProtKB-KW"/>
</dbReference>
<evidence type="ECO:0000313" key="4">
    <source>
        <dbReference type="Proteomes" id="UP000594364"/>
    </source>
</evidence>
<sequence>MAERGDITVEEFLFLNPEIDPDCGNIKPMTLYCLEGEIEPLRAKNGKCGPQHNNATCYGTEKPCCNSQTWTCGDSDEDCAPGICYEGDCPGHEVFSIDGKCGPEHGNRRCGGHWGDCCNLEASESALPWTFGNTTDGSCGGQNAYTCGVVYGNCCNKDGRCGSLPSDCGLGCQPLFGKCDEKVPLSTSVVPENFDKNMVGWKVFDGTFRGTSNKLTVSDTNSGKAVYDALFDDFTLDANVALSKNGDGNGGLVFRATELGNGPDAYHGYYVGITTAGKVLLGRADGSWNPLGSSQVSISANQMYHIRVQAMGDLINVFVEDMKNPQISLTDGTFKRGSAGVRVFRTGATVANFAVSLAVSDDFATNMANWKTYDGKFDVKSSEMVASDTSSGKTVYVASFRDFVLEANIALTKISDGNAGVIFRATDLGHGPDAYHGYYAGIDTGGRVILGRSDGTWRHLATANADIAANEMHAMKVRAVGDLIEVFVDDAKTPKISFRDSTFKAGSAGVRVFRTGARVNSFMVQPVILEKFDNKNMVGWKSFDGDFKSGSGELLVSEANSGKAIYDTTIKDFILQTDITLTKKNSGNAGLIFRAKKLGSGADTYHGYYAGIDVSGWLVLGRADGGWTTLQRVQMPVFANKKYHMKVQATGELIEVFVENMSTPKISVRDHVFITGAIGVRAFQMSARLENFIVQSR</sequence>
<evidence type="ECO:0000256" key="1">
    <source>
        <dbReference type="ARBA" id="ARBA00022669"/>
    </source>
</evidence>
<dbReference type="Gene3D" id="2.60.120.560">
    <property type="entry name" value="Exo-inulinase, domain 1"/>
    <property type="match status" value="3"/>
</dbReference>
<feature type="domain" description="3-keto-alpha-glucoside-1,2-lyase/3-keto-2-hydroxy-glucal hydratase" evidence="2">
    <location>
        <begin position="196"/>
        <end position="334"/>
    </location>
</feature>
<feature type="domain" description="3-keto-alpha-glucoside-1,2-lyase/3-keto-2-hydroxy-glucal hydratase" evidence="2">
    <location>
        <begin position="365"/>
        <end position="504"/>
    </location>
</feature>
<dbReference type="OrthoDB" id="5152921at2759"/>
<dbReference type="Pfam" id="PF06439">
    <property type="entry name" value="3keto-disac_hyd"/>
    <property type="match status" value="3"/>
</dbReference>
<organism evidence="3 4">
    <name type="scientific">Epichloe festucae (strain Fl1)</name>
    <dbReference type="NCBI Taxonomy" id="877507"/>
    <lineage>
        <taxon>Eukaryota</taxon>
        <taxon>Fungi</taxon>
        <taxon>Dikarya</taxon>
        <taxon>Ascomycota</taxon>
        <taxon>Pezizomycotina</taxon>
        <taxon>Sordariomycetes</taxon>
        <taxon>Hypocreomycetidae</taxon>
        <taxon>Hypocreales</taxon>
        <taxon>Clavicipitaceae</taxon>
        <taxon>Epichloe</taxon>
    </lineage>
</organism>
<dbReference type="EMBL" id="CP031388">
    <property type="protein sequence ID" value="QPH06515.1"/>
    <property type="molecule type" value="Genomic_DNA"/>
</dbReference>
<evidence type="ECO:0000259" key="2">
    <source>
        <dbReference type="Pfam" id="PF06439"/>
    </source>
</evidence>
<feature type="domain" description="3-keto-alpha-glucoside-1,2-lyase/3-keto-2-hydroxy-glucal hydratase" evidence="2">
    <location>
        <begin position="532"/>
        <end position="680"/>
    </location>
</feature>
<proteinExistence type="predicted"/>
<name>A0A7S9KV70_EPIFF</name>
<dbReference type="InterPro" id="IPR036861">
    <property type="entry name" value="Endochitinase-like_sf"/>
</dbReference>
<gene>
    <name evidence="3" type="ORF">C2857_005034</name>
</gene>
<evidence type="ECO:0000313" key="3">
    <source>
        <dbReference type="EMBL" id="QPH06515.1"/>
    </source>
</evidence>
<accession>A0A7S9KV70</accession>